<dbReference type="Gene3D" id="3.20.20.80">
    <property type="entry name" value="Glycosidases"/>
    <property type="match status" value="1"/>
</dbReference>
<dbReference type="GO" id="GO:0005975">
    <property type="term" value="P:carbohydrate metabolic process"/>
    <property type="evidence" value="ECO:0007669"/>
    <property type="project" value="InterPro"/>
</dbReference>
<feature type="domain" description="GH18" evidence="2">
    <location>
        <begin position="54"/>
        <end position="381"/>
    </location>
</feature>
<dbReference type="InterPro" id="IPR050314">
    <property type="entry name" value="Glycosyl_Hydrlase_18"/>
</dbReference>
<dbReference type="GO" id="GO:0004568">
    <property type="term" value="F:chitinase activity"/>
    <property type="evidence" value="ECO:0007669"/>
    <property type="project" value="TreeGrafter"/>
</dbReference>
<evidence type="ECO:0000313" key="3">
    <source>
        <dbReference type="EMBL" id="KAJ6644237.1"/>
    </source>
</evidence>
<dbReference type="GO" id="GO:0008061">
    <property type="term" value="F:chitin binding"/>
    <property type="evidence" value="ECO:0007669"/>
    <property type="project" value="InterPro"/>
</dbReference>
<evidence type="ECO:0000256" key="1">
    <source>
        <dbReference type="ARBA" id="ARBA00022729"/>
    </source>
</evidence>
<dbReference type="AlphaFoldDB" id="A0A9Q0N6T5"/>
<dbReference type="OrthoDB" id="76388at2759"/>
<dbReference type="PROSITE" id="PS51910">
    <property type="entry name" value="GH18_2"/>
    <property type="match status" value="1"/>
</dbReference>
<reference evidence="3" key="1">
    <citation type="submission" date="2022-07" db="EMBL/GenBank/DDBJ databases">
        <authorList>
            <person name="Trinca V."/>
            <person name="Uliana J.V.C."/>
            <person name="Torres T.T."/>
            <person name="Ward R.J."/>
            <person name="Monesi N."/>
        </authorList>
    </citation>
    <scope>NUCLEOTIDE SEQUENCE</scope>
    <source>
        <strain evidence="3">HSMRA1968</strain>
        <tissue evidence="3">Whole embryos</tissue>
    </source>
</reference>
<dbReference type="InterPro" id="IPR017853">
    <property type="entry name" value="GH"/>
</dbReference>
<proteinExistence type="predicted"/>
<accession>A0A9Q0N6T5</accession>
<keyword evidence="1" id="KW-0732">Signal</keyword>
<evidence type="ECO:0000259" key="2">
    <source>
        <dbReference type="PROSITE" id="PS51910"/>
    </source>
</evidence>
<gene>
    <name evidence="3" type="primary">Chil4</name>
    <name evidence="3" type="ORF">Bhyg_09204</name>
</gene>
<dbReference type="Gene3D" id="3.10.50.10">
    <property type="match status" value="1"/>
</dbReference>
<dbReference type="InterPro" id="IPR011583">
    <property type="entry name" value="Chitinase_II/V-like_cat"/>
</dbReference>
<dbReference type="InterPro" id="IPR029070">
    <property type="entry name" value="Chitinase_insertion_sf"/>
</dbReference>
<organism evidence="3 4">
    <name type="scientific">Pseudolycoriella hygida</name>
    <dbReference type="NCBI Taxonomy" id="35572"/>
    <lineage>
        <taxon>Eukaryota</taxon>
        <taxon>Metazoa</taxon>
        <taxon>Ecdysozoa</taxon>
        <taxon>Arthropoda</taxon>
        <taxon>Hexapoda</taxon>
        <taxon>Insecta</taxon>
        <taxon>Pterygota</taxon>
        <taxon>Neoptera</taxon>
        <taxon>Endopterygota</taxon>
        <taxon>Diptera</taxon>
        <taxon>Nematocera</taxon>
        <taxon>Sciaroidea</taxon>
        <taxon>Sciaridae</taxon>
        <taxon>Pseudolycoriella</taxon>
    </lineage>
</organism>
<dbReference type="GO" id="GO:0006032">
    <property type="term" value="P:chitin catabolic process"/>
    <property type="evidence" value="ECO:0007669"/>
    <property type="project" value="TreeGrafter"/>
</dbReference>
<dbReference type="PANTHER" id="PTHR11177">
    <property type="entry name" value="CHITINASE"/>
    <property type="match status" value="1"/>
</dbReference>
<name>A0A9Q0N6T5_9DIPT</name>
<dbReference type="PANTHER" id="PTHR11177:SF317">
    <property type="entry name" value="CHITINASE 12-RELATED"/>
    <property type="match status" value="1"/>
</dbReference>
<dbReference type="EMBL" id="WJQU01000002">
    <property type="protein sequence ID" value="KAJ6644237.1"/>
    <property type="molecule type" value="Genomic_DNA"/>
</dbReference>
<dbReference type="SMART" id="SM00636">
    <property type="entry name" value="Glyco_18"/>
    <property type="match status" value="1"/>
</dbReference>
<evidence type="ECO:0000313" key="4">
    <source>
        <dbReference type="Proteomes" id="UP001151699"/>
    </source>
</evidence>
<comment type="caution">
    <text evidence="3">The sequence shown here is derived from an EMBL/GenBank/DDBJ whole genome shotgun (WGS) entry which is preliminary data.</text>
</comment>
<protein>
    <submittedName>
        <fullName evidence="3">Chitinase-like protein 4</fullName>
    </submittedName>
</protein>
<dbReference type="Proteomes" id="UP001151699">
    <property type="component" value="Chromosome B"/>
</dbReference>
<dbReference type="GO" id="GO:0005576">
    <property type="term" value="C:extracellular region"/>
    <property type="evidence" value="ECO:0007669"/>
    <property type="project" value="TreeGrafter"/>
</dbReference>
<dbReference type="Pfam" id="PF00704">
    <property type="entry name" value="Glyco_hydro_18"/>
    <property type="match status" value="1"/>
</dbReference>
<dbReference type="SUPFAM" id="SSF51445">
    <property type="entry name" value="(Trans)glycosidases"/>
    <property type="match status" value="1"/>
</dbReference>
<sequence>MSEKVNILLGQGGPLSNINKIDGNFIVESTTIFNYASSGEPPTRPTRPNNSRPFIILGTYEGWSYSPESGNPFQIHNIDVNKLTHVAYAYIQPNANGSINYMDDQNDAGKRFRPFLRLKDKNENIKLLLSVGGWMEDATIFPKVIQDDATLDEFVKNLNALFKKFNFDGLNLVWLYPKTDEKSLFIKFFSKLREEAAFKDRLLTMAVSNHFSFDDFSDLNGLVDYYNIMSYGFSKYEPKTELNAPIASINHLVENLVNAEMEYKKIILGLGFRGLKFNLKDPERNGLNSDCVSLGESMTAFQIQQLMSSGMWTTVRVAAEDSVYSYLSNTWIGHEDESSISAKTQYAFTERYAGVMVDAVNCERASDCRLLNAIRTTLDEINK</sequence>
<keyword evidence="4" id="KW-1185">Reference proteome</keyword>
<dbReference type="InterPro" id="IPR001223">
    <property type="entry name" value="Glyco_hydro18_cat"/>
</dbReference>